<dbReference type="Pfam" id="PF02661">
    <property type="entry name" value="Fic"/>
    <property type="match status" value="1"/>
</dbReference>
<dbReference type="NCBIfam" id="TIGR01550">
    <property type="entry name" value="DOC_P1"/>
    <property type="match status" value="1"/>
</dbReference>
<evidence type="ECO:0000313" key="3">
    <source>
        <dbReference type="Proteomes" id="UP000282195"/>
    </source>
</evidence>
<name>A0A387FMI3_9HYPH</name>
<dbReference type="KEGG" id="rjg:CCGE525_07645"/>
<dbReference type="Proteomes" id="UP000282195">
    <property type="component" value="Chromosome"/>
</dbReference>
<accession>A0A387FMI3</accession>
<evidence type="ECO:0000259" key="1">
    <source>
        <dbReference type="PROSITE" id="PS51459"/>
    </source>
</evidence>
<dbReference type="PANTHER" id="PTHR39426">
    <property type="entry name" value="HOMOLOGY TO DEATH-ON-CURING PROTEIN OF PHAGE P1"/>
    <property type="match status" value="1"/>
</dbReference>
<proteinExistence type="predicted"/>
<dbReference type="SUPFAM" id="SSF140931">
    <property type="entry name" value="Fic-like"/>
    <property type="match status" value="1"/>
</dbReference>
<dbReference type="AlphaFoldDB" id="A0A387FMI3"/>
<dbReference type="InterPro" id="IPR003812">
    <property type="entry name" value="Fido"/>
</dbReference>
<protein>
    <submittedName>
        <fullName evidence="2">Type II toxin-antitoxin system death-on-curing family toxin</fullName>
    </submittedName>
</protein>
<dbReference type="InterPro" id="IPR053737">
    <property type="entry name" value="Type_II_TA_Toxin"/>
</dbReference>
<feature type="domain" description="Fido" evidence="1">
    <location>
        <begin position="6"/>
        <end position="122"/>
    </location>
</feature>
<keyword evidence="3" id="KW-1185">Reference proteome</keyword>
<sequence length="129" mass="14199">MPVIFLTRTLVEQLHKIQIKRFGGSYGLRDEGALESALARPINKAQYGSEDVAELAAAYLFGLAKNHVFVDGNKRIAIVAAAIFLMDNGYKIQTTDANLYSFVLAVAAGEIDEEGATRFLRDVCIPYEE</sequence>
<dbReference type="InterPro" id="IPR006440">
    <property type="entry name" value="Doc"/>
</dbReference>
<dbReference type="InterPro" id="IPR036597">
    <property type="entry name" value="Fido-like_dom_sf"/>
</dbReference>
<organism evidence="2 3">
    <name type="scientific">Rhizobium jaguaris</name>
    <dbReference type="NCBI Taxonomy" id="1312183"/>
    <lineage>
        <taxon>Bacteria</taxon>
        <taxon>Pseudomonadati</taxon>
        <taxon>Pseudomonadota</taxon>
        <taxon>Alphaproteobacteria</taxon>
        <taxon>Hyphomicrobiales</taxon>
        <taxon>Rhizobiaceae</taxon>
        <taxon>Rhizobium/Agrobacterium group</taxon>
        <taxon>Rhizobium</taxon>
    </lineage>
</organism>
<dbReference type="EMBL" id="CP032694">
    <property type="protein sequence ID" value="AYG58697.1"/>
    <property type="molecule type" value="Genomic_DNA"/>
</dbReference>
<dbReference type="PIRSF" id="PIRSF018297">
    <property type="entry name" value="Doc"/>
    <property type="match status" value="1"/>
</dbReference>
<reference evidence="2 3" key="1">
    <citation type="submission" date="2018-10" db="EMBL/GenBank/DDBJ databases">
        <title>Rhizobium etli, R. leguminosarum and a new Rhizobium genospecies from Phaseolus dumosus.</title>
        <authorList>
            <person name="Ramirez-Puebla S.T."/>
            <person name="Rogel-Hernandez M.A."/>
            <person name="Guerrero G."/>
            <person name="Ormeno-Orrillo E."/>
            <person name="Martinez-Romero J.C."/>
            <person name="Negrete-Yankelevich S."/>
            <person name="Martinez-Romero E."/>
        </authorList>
    </citation>
    <scope>NUCLEOTIDE SEQUENCE [LARGE SCALE GENOMIC DNA]</scope>
    <source>
        <strain evidence="2 3">CCGE525</strain>
    </source>
</reference>
<evidence type="ECO:0000313" key="2">
    <source>
        <dbReference type="EMBL" id="AYG58697.1"/>
    </source>
</evidence>
<gene>
    <name evidence="2" type="ORF">CCGE525_07645</name>
</gene>
<dbReference type="Gene3D" id="1.20.120.1870">
    <property type="entry name" value="Fic/DOC protein, Fido domain"/>
    <property type="match status" value="1"/>
</dbReference>
<dbReference type="PROSITE" id="PS51459">
    <property type="entry name" value="FIDO"/>
    <property type="match status" value="1"/>
</dbReference>
<dbReference type="OrthoDB" id="9802752at2"/>
<dbReference type="PANTHER" id="PTHR39426:SF1">
    <property type="entry name" value="HOMOLOGY TO DEATH-ON-CURING PROTEIN OF PHAGE P1"/>
    <property type="match status" value="1"/>
</dbReference>
<dbReference type="GO" id="GO:0016301">
    <property type="term" value="F:kinase activity"/>
    <property type="evidence" value="ECO:0007669"/>
    <property type="project" value="InterPro"/>
</dbReference>
<dbReference type="RefSeq" id="WP_120703763.1">
    <property type="nucleotide sequence ID" value="NZ_CP032694.1"/>
</dbReference>